<dbReference type="GO" id="GO:0005634">
    <property type="term" value="C:nucleus"/>
    <property type="evidence" value="ECO:0007669"/>
    <property type="project" value="TreeGrafter"/>
</dbReference>
<dbReference type="InterPro" id="IPR013761">
    <property type="entry name" value="SAM/pointed_sf"/>
</dbReference>
<dbReference type="OrthoDB" id="2390104at2759"/>
<evidence type="ECO:0000256" key="1">
    <source>
        <dbReference type="SAM" id="MobiDB-lite"/>
    </source>
</evidence>
<name>A0A0B1T449_OESDE</name>
<gene>
    <name evidence="2" type="ORF">OESDEN_08110</name>
</gene>
<dbReference type="AlphaFoldDB" id="A0A0B1T449"/>
<feature type="compositionally biased region" description="Polar residues" evidence="1">
    <location>
        <begin position="241"/>
        <end position="264"/>
    </location>
</feature>
<dbReference type="SUPFAM" id="SSF47769">
    <property type="entry name" value="SAM/Pointed domain"/>
    <property type="match status" value="1"/>
</dbReference>
<organism evidence="2 3">
    <name type="scientific">Oesophagostomum dentatum</name>
    <name type="common">Nodular worm</name>
    <dbReference type="NCBI Taxonomy" id="61180"/>
    <lineage>
        <taxon>Eukaryota</taxon>
        <taxon>Metazoa</taxon>
        <taxon>Ecdysozoa</taxon>
        <taxon>Nematoda</taxon>
        <taxon>Chromadorea</taxon>
        <taxon>Rhabditida</taxon>
        <taxon>Rhabditina</taxon>
        <taxon>Rhabditomorpha</taxon>
        <taxon>Strongyloidea</taxon>
        <taxon>Strongylidae</taxon>
        <taxon>Oesophagostomum</taxon>
    </lineage>
</organism>
<feature type="region of interest" description="Disordered" evidence="1">
    <location>
        <begin position="160"/>
        <end position="268"/>
    </location>
</feature>
<feature type="compositionally biased region" description="Basic residues" evidence="1">
    <location>
        <begin position="170"/>
        <end position="184"/>
    </location>
</feature>
<keyword evidence="3" id="KW-1185">Reference proteome</keyword>
<reference evidence="2 3" key="1">
    <citation type="submission" date="2014-03" db="EMBL/GenBank/DDBJ databases">
        <title>Draft genome of the hookworm Oesophagostomum dentatum.</title>
        <authorList>
            <person name="Mitreva M."/>
        </authorList>
    </citation>
    <scope>NUCLEOTIDE SEQUENCE [LARGE SCALE GENOMIC DNA]</scope>
    <source>
        <strain evidence="2 3">OD-Hann</strain>
    </source>
</reference>
<dbReference type="EMBL" id="KN551639">
    <property type="protein sequence ID" value="KHJ92009.1"/>
    <property type="molecule type" value="Genomic_DNA"/>
</dbReference>
<dbReference type="PANTHER" id="PTHR12247">
    <property type="entry name" value="POLYCOMB GROUP PROTEIN"/>
    <property type="match status" value="1"/>
</dbReference>
<feature type="compositionally biased region" description="Basic and acidic residues" evidence="1">
    <location>
        <begin position="208"/>
        <end position="225"/>
    </location>
</feature>
<dbReference type="Gene3D" id="2.30.30.140">
    <property type="match status" value="1"/>
</dbReference>
<evidence type="ECO:0000313" key="3">
    <source>
        <dbReference type="Proteomes" id="UP000053660"/>
    </source>
</evidence>
<dbReference type="InterPro" id="IPR050548">
    <property type="entry name" value="PcG_chromatin_remod_factors"/>
</dbReference>
<dbReference type="Gene3D" id="1.10.150.50">
    <property type="entry name" value="Transcription Factor, Ets-1"/>
    <property type="match status" value="1"/>
</dbReference>
<feature type="compositionally biased region" description="Basic and acidic residues" evidence="1">
    <location>
        <begin position="160"/>
        <end position="169"/>
    </location>
</feature>
<dbReference type="GO" id="GO:0045892">
    <property type="term" value="P:negative regulation of DNA-templated transcription"/>
    <property type="evidence" value="ECO:0007669"/>
    <property type="project" value="TreeGrafter"/>
</dbReference>
<proteinExistence type="predicted"/>
<protein>
    <submittedName>
        <fullName evidence="2">Uncharacterized protein</fullName>
    </submittedName>
</protein>
<sequence length="346" mass="38939">MYVQVGCLVEVQDAEQRAAIFPGHVSEIINSHFVKIVSSSYGQTDTREVSISTNIIALAFISETVHDSKCPFCLLKKRHIFQVVAHRGTHGVFPQGFCASVGYQLSLPQKFLLKDRNLSEFPWSWKSYAAEWGIPGVNIPTNEYCFEPIPGKEAKIAPMRHVEDEDVSYRKRSTKVATVKRRRTQQPFPLPKDPAQHPSRSALTSDDDFSRSSVDEMPRLHRADPVECVPNGSAHGEETSNHCSSSDETQTNPNGISRNNSSPQRPLRIEGDVMEWETTRLMQFLRVTFPDLNDVTNVLEREHIDGAHLLTMSQQDCIDSLGLNLGPALRLYEVIQEIKNANETHS</sequence>
<dbReference type="GO" id="GO:0003682">
    <property type="term" value="F:chromatin binding"/>
    <property type="evidence" value="ECO:0007669"/>
    <property type="project" value="TreeGrafter"/>
</dbReference>
<dbReference type="GO" id="GO:0042393">
    <property type="term" value="F:histone binding"/>
    <property type="evidence" value="ECO:0007669"/>
    <property type="project" value="TreeGrafter"/>
</dbReference>
<dbReference type="Proteomes" id="UP000053660">
    <property type="component" value="Unassembled WGS sequence"/>
</dbReference>
<accession>A0A0B1T449</accession>
<evidence type="ECO:0000313" key="2">
    <source>
        <dbReference type="EMBL" id="KHJ92009.1"/>
    </source>
</evidence>